<dbReference type="PANTHER" id="PTHR32322:SF2">
    <property type="entry name" value="EAMA DOMAIN-CONTAINING PROTEIN"/>
    <property type="match status" value="1"/>
</dbReference>
<keyword evidence="4 6" id="KW-1133">Transmembrane helix</keyword>
<dbReference type="InterPro" id="IPR037185">
    <property type="entry name" value="EmrE-like"/>
</dbReference>
<feature type="transmembrane region" description="Helical" evidence="6">
    <location>
        <begin position="259"/>
        <end position="278"/>
    </location>
</feature>
<feature type="transmembrane region" description="Helical" evidence="6">
    <location>
        <begin position="141"/>
        <end position="159"/>
    </location>
</feature>
<dbReference type="Proteomes" id="UP001518989">
    <property type="component" value="Unassembled WGS sequence"/>
</dbReference>
<evidence type="ECO:0000313" key="9">
    <source>
        <dbReference type="Proteomes" id="UP001518989"/>
    </source>
</evidence>
<sequence length="306" mass="31620">MAAMSQAAPAVLAPSPAPARERAVGFACAFGVTLVWCGFLLAARLSAQQPFTPWDVAALRYTGGFLCGLALAARFGWPRLGAGKALGLMAGAAFGFPLASYIGFGFAPVAHGAVMMTGLLPFVTAGLATLFMGERWTGRKLLSLAVVGAGIGLLAADTFGSYPGAWRGDLIFLVGCLSWAGFTLLIRHWRVPAITATTALALYPAVIYLPVWLLFLPSRLHEAPAGAIAFQMAYHGVLAVVVAGFLFTRAVNAIGSARTTTVTALTPALAALLAWPLMAEPLGTAGLMGVVLVSLGMVLGVMGKRA</sequence>
<name>A0ABS3KVK3_9PROT</name>
<keyword evidence="3 6" id="KW-0812">Transmembrane</keyword>
<organism evidence="8 9">
    <name type="scientific">Roseomonas haemaphysalidis</name>
    <dbReference type="NCBI Taxonomy" id="2768162"/>
    <lineage>
        <taxon>Bacteria</taxon>
        <taxon>Pseudomonadati</taxon>
        <taxon>Pseudomonadota</taxon>
        <taxon>Alphaproteobacteria</taxon>
        <taxon>Acetobacterales</taxon>
        <taxon>Roseomonadaceae</taxon>
        <taxon>Roseomonas</taxon>
    </lineage>
</organism>
<feature type="transmembrane region" description="Helical" evidence="6">
    <location>
        <begin position="193"/>
        <end position="215"/>
    </location>
</feature>
<feature type="transmembrane region" description="Helical" evidence="6">
    <location>
        <begin position="227"/>
        <end position="247"/>
    </location>
</feature>
<evidence type="ECO:0000256" key="6">
    <source>
        <dbReference type="SAM" id="Phobius"/>
    </source>
</evidence>
<comment type="subcellular location">
    <subcellularLocation>
        <location evidence="1">Membrane</location>
        <topology evidence="1">Multi-pass membrane protein</topology>
    </subcellularLocation>
</comment>
<dbReference type="InterPro" id="IPR050638">
    <property type="entry name" value="AA-Vitamin_Transporters"/>
</dbReference>
<dbReference type="EMBL" id="JACTNG010000015">
    <property type="protein sequence ID" value="MBO1081454.1"/>
    <property type="molecule type" value="Genomic_DNA"/>
</dbReference>
<reference evidence="8 9" key="1">
    <citation type="submission" date="2020-09" db="EMBL/GenBank/DDBJ databases">
        <title>Roseomonas.</title>
        <authorList>
            <person name="Zhu W."/>
        </authorList>
    </citation>
    <scope>NUCLEOTIDE SEQUENCE [LARGE SCALE GENOMIC DNA]</scope>
    <source>
        <strain evidence="8 9">573</strain>
    </source>
</reference>
<evidence type="ECO:0000256" key="1">
    <source>
        <dbReference type="ARBA" id="ARBA00004141"/>
    </source>
</evidence>
<keyword evidence="9" id="KW-1185">Reference proteome</keyword>
<feature type="transmembrane region" description="Helical" evidence="6">
    <location>
        <begin position="284"/>
        <end position="303"/>
    </location>
</feature>
<feature type="transmembrane region" description="Helical" evidence="6">
    <location>
        <begin position="165"/>
        <end position="186"/>
    </location>
</feature>
<accession>A0ABS3KVK3</accession>
<proteinExistence type="inferred from homology"/>
<evidence type="ECO:0000256" key="2">
    <source>
        <dbReference type="ARBA" id="ARBA00007362"/>
    </source>
</evidence>
<evidence type="ECO:0000256" key="3">
    <source>
        <dbReference type="ARBA" id="ARBA00022692"/>
    </source>
</evidence>
<evidence type="ECO:0000313" key="8">
    <source>
        <dbReference type="EMBL" id="MBO1081454.1"/>
    </source>
</evidence>
<keyword evidence="5 6" id="KW-0472">Membrane</keyword>
<dbReference type="InterPro" id="IPR000620">
    <property type="entry name" value="EamA_dom"/>
</dbReference>
<comment type="caution">
    <text evidence="8">The sequence shown here is derived from an EMBL/GenBank/DDBJ whole genome shotgun (WGS) entry which is preliminary data.</text>
</comment>
<feature type="transmembrane region" description="Helical" evidence="6">
    <location>
        <begin position="86"/>
        <end position="107"/>
    </location>
</feature>
<gene>
    <name evidence="8" type="ORF">IAI61_20670</name>
</gene>
<feature type="transmembrane region" description="Helical" evidence="6">
    <location>
        <begin position="23"/>
        <end position="46"/>
    </location>
</feature>
<feature type="transmembrane region" description="Helical" evidence="6">
    <location>
        <begin position="113"/>
        <end position="132"/>
    </location>
</feature>
<feature type="transmembrane region" description="Helical" evidence="6">
    <location>
        <begin position="58"/>
        <end position="77"/>
    </location>
</feature>
<dbReference type="SUPFAM" id="SSF103481">
    <property type="entry name" value="Multidrug resistance efflux transporter EmrE"/>
    <property type="match status" value="2"/>
</dbReference>
<evidence type="ECO:0000256" key="4">
    <source>
        <dbReference type="ARBA" id="ARBA00022989"/>
    </source>
</evidence>
<dbReference type="Pfam" id="PF00892">
    <property type="entry name" value="EamA"/>
    <property type="match status" value="1"/>
</dbReference>
<evidence type="ECO:0000259" key="7">
    <source>
        <dbReference type="Pfam" id="PF00892"/>
    </source>
</evidence>
<evidence type="ECO:0000256" key="5">
    <source>
        <dbReference type="ARBA" id="ARBA00023136"/>
    </source>
</evidence>
<comment type="similarity">
    <text evidence="2">Belongs to the EamA transporter family.</text>
</comment>
<protein>
    <submittedName>
        <fullName evidence="8">DMT family transporter</fullName>
    </submittedName>
</protein>
<dbReference type="PANTHER" id="PTHR32322">
    <property type="entry name" value="INNER MEMBRANE TRANSPORTER"/>
    <property type="match status" value="1"/>
</dbReference>
<feature type="domain" description="EamA" evidence="7">
    <location>
        <begin position="167"/>
        <end position="299"/>
    </location>
</feature>